<dbReference type="EMBL" id="AZDY01000037">
    <property type="protein sequence ID" value="KRK83176.1"/>
    <property type="molecule type" value="Genomic_DNA"/>
</dbReference>
<sequence>MSNVINILCPANGIFYSLRNFFIVHNSFLYIQISLYIIYNVFCKRILPAVFYEELVKQLFIQISCFTLYFLQDIIVITRGESIITEDLRVKKTKKTIEYGFLDCVKKNTFSKITVKELTDTMMINKSTFYKYYDDKYDLRSYILAKGLTDFSNSIDVSYLYFPHREVNCYEEKLPSAIQPIFDHRKELMILWSKNMESNVFEQMQDIYAKKFLISLKKTKHKNLPESFQILNANLFAASAMQIIKWWFEISPNSTSKEIAHIITICIKSGSYDILQDTN</sequence>
<dbReference type="PANTHER" id="PTHR43479">
    <property type="entry name" value="ACREF/ENVCD OPERON REPRESSOR-RELATED"/>
    <property type="match status" value="1"/>
</dbReference>
<dbReference type="PATRIC" id="fig|1423788.3.peg.2050"/>
<keyword evidence="3" id="KW-1185">Reference proteome</keyword>
<organism evidence="2 3">
    <name type="scientific">Companilactobacillus bobalius DSM 19674</name>
    <dbReference type="NCBI Taxonomy" id="1423788"/>
    <lineage>
        <taxon>Bacteria</taxon>
        <taxon>Bacillati</taxon>
        <taxon>Bacillota</taxon>
        <taxon>Bacilli</taxon>
        <taxon>Lactobacillales</taxon>
        <taxon>Lactobacillaceae</taxon>
        <taxon>Companilactobacillus</taxon>
        <taxon>Companilactobacillus bobalius</taxon>
    </lineage>
</organism>
<evidence type="ECO:0008006" key="4">
    <source>
        <dbReference type="Google" id="ProtNLM"/>
    </source>
</evidence>
<gene>
    <name evidence="2" type="ORF">FC78_GL001985</name>
</gene>
<dbReference type="SUPFAM" id="SSF46689">
    <property type="entry name" value="Homeodomain-like"/>
    <property type="match status" value="1"/>
</dbReference>
<dbReference type="PANTHER" id="PTHR43479:SF7">
    <property type="entry name" value="TETR-FAMILY TRANSCRIPTIONAL REGULATOR"/>
    <property type="match status" value="1"/>
</dbReference>
<keyword evidence="1" id="KW-0812">Transmembrane</keyword>
<dbReference type="STRING" id="1423788.FC78_GL001985"/>
<reference evidence="2 3" key="1">
    <citation type="journal article" date="2015" name="Genome Announc.">
        <title>Expanding the biotechnology potential of lactobacilli through comparative genomics of 213 strains and associated genera.</title>
        <authorList>
            <person name="Sun Z."/>
            <person name="Harris H.M."/>
            <person name="McCann A."/>
            <person name="Guo C."/>
            <person name="Argimon S."/>
            <person name="Zhang W."/>
            <person name="Yang X."/>
            <person name="Jeffery I.B."/>
            <person name="Cooney J.C."/>
            <person name="Kagawa T.F."/>
            <person name="Liu W."/>
            <person name="Song Y."/>
            <person name="Salvetti E."/>
            <person name="Wrobel A."/>
            <person name="Rasinkangas P."/>
            <person name="Parkhill J."/>
            <person name="Rea M.C."/>
            <person name="O'Sullivan O."/>
            <person name="Ritari J."/>
            <person name="Douillard F.P."/>
            <person name="Paul Ross R."/>
            <person name="Yang R."/>
            <person name="Briner A.E."/>
            <person name="Felis G.E."/>
            <person name="de Vos W.M."/>
            <person name="Barrangou R."/>
            <person name="Klaenhammer T.R."/>
            <person name="Caufield P.W."/>
            <person name="Cui Y."/>
            <person name="Zhang H."/>
            <person name="O'Toole P.W."/>
        </authorList>
    </citation>
    <scope>NUCLEOTIDE SEQUENCE [LARGE SCALE GENOMIC DNA]</scope>
    <source>
        <strain evidence="2 3">DSM 19674</strain>
    </source>
</reference>
<dbReference type="InterPro" id="IPR009057">
    <property type="entry name" value="Homeodomain-like_sf"/>
</dbReference>
<keyword evidence="1" id="KW-1133">Transmembrane helix</keyword>
<evidence type="ECO:0000313" key="2">
    <source>
        <dbReference type="EMBL" id="KRK83176.1"/>
    </source>
</evidence>
<keyword evidence="1" id="KW-0472">Membrane</keyword>
<protein>
    <recommendedName>
        <fullName evidence="4">HTH tetR-type domain-containing protein</fullName>
    </recommendedName>
</protein>
<dbReference type="AlphaFoldDB" id="A0A0R1KIY7"/>
<comment type="caution">
    <text evidence="2">The sequence shown here is derived from an EMBL/GenBank/DDBJ whole genome shotgun (WGS) entry which is preliminary data.</text>
</comment>
<dbReference type="Proteomes" id="UP000051515">
    <property type="component" value="Unassembled WGS sequence"/>
</dbReference>
<evidence type="ECO:0000256" key="1">
    <source>
        <dbReference type="SAM" id="Phobius"/>
    </source>
</evidence>
<name>A0A0R1KIY7_9LACO</name>
<dbReference type="InterPro" id="IPR050624">
    <property type="entry name" value="HTH-type_Tx_Regulator"/>
</dbReference>
<feature type="transmembrane region" description="Helical" evidence="1">
    <location>
        <begin position="21"/>
        <end position="39"/>
    </location>
</feature>
<evidence type="ECO:0000313" key="3">
    <source>
        <dbReference type="Proteomes" id="UP000051515"/>
    </source>
</evidence>
<proteinExistence type="predicted"/>
<accession>A0A0R1KIY7</accession>
<dbReference type="Gene3D" id="1.10.357.10">
    <property type="entry name" value="Tetracycline Repressor, domain 2"/>
    <property type="match status" value="1"/>
</dbReference>